<dbReference type="GO" id="GO:0016791">
    <property type="term" value="F:phosphatase activity"/>
    <property type="evidence" value="ECO:0007669"/>
    <property type="project" value="TreeGrafter"/>
</dbReference>
<evidence type="ECO:0000313" key="1">
    <source>
        <dbReference type="EMBL" id="USF24598.1"/>
    </source>
</evidence>
<dbReference type="InterPro" id="IPR006186">
    <property type="entry name" value="Ser/Thr-sp_prot-phosphatase"/>
</dbReference>
<dbReference type="GO" id="GO:0005737">
    <property type="term" value="C:cytoplasm"/>
    <property type="evidence" value="ECO:0007669"/>
    <property type="project" value="TreeGrafter"/>
</dbReference>
<protein>
    <submittedName>
        <fullName evidence="1">Uncharacterized protein</fullName>
    </submittedName>
</protein>
<dbReference type="KEGG" id="msch:N508_001687"/>
<dbReference type="GO" id="GO:0008803">
    <property type="term" value="F:bis(5'-nucleosyl)-tetraphosphatase (symmetrical) activity"/>
    <property type="evidence" value="ECO:0007669"/>
    <property type="project" value="TreeGrafter"/>
</dbReference>
<evidence type="ECO:0000313" key="2">
    <source>
        <dbReference type="Proteomes" id="UP000017429"/>
    </source>
</evidence>
<dbReference type="InterPro" id="IPR004843">
    <property type="entry name" value="Calcineurin-like_PHP"/>
</dbReference>
<dbReference type="eggNOG" id="COG0639">
    <property type="taxonomic scope" value="Bacteria"/>
</dbReference>
<reference evidence="1" key="1">
    <citation type="journal article" date="2014" name="Genome Announc.">
        <title>Draft genome sequences of the altered schaedler flora, a defined bacterial community from gnotobiotic mice.</title>
        <authorList>
            <person name="Wannemuehler M.J."/>
            <person name="Overstreet A.M."/>
            <person name="Ward D.V."/>
            <person name="Phillips G.J."/>
        </authorList>
    </citation>
    <scope>NUCLEOTIDE SEQUENCE</scope>
    <source>
        <strain evidence="1">ASF457</strain>
    </source>
</reference>
<dbReference type="eggNOG" id="COG5324">
    <property type="taxonomic scope" value="Bacteria"/>
</dbReference>
<dbReference type="SUPFAM" id="SSF52540">
    <property type="entry name" value="P-loop containing nucleoside triphosphate hydrolases"/>
    <property type="match status" value="1"/>
</dbReference>
<dbReference type="Pfam" id="PF00149">
    <property type="entry name" value="Metallophos"/>
    <property type="match status" value="1"/>
</dbReference>
<gene>
    <name evidence="1" type="ORF">N508_001687</name>
</gene>
<dbReference type="InterPro" id="IPR027417">
    <property type="entry name" value="P-loop_NTPase"/>
</dbReference>
<dbReference type="SUPFAM" id="SSF56300">
    <property type="entry name" value="Metallo-dependent phosphatases"/>
    <property type="match status" value="1"/>
</dbReference>
<dbReference type="PANTHER" id="PTHR42850:SF4">
    <property type="entry name" value="ZINC-DEPENDENT ENDOPOLYPHOSPHATASE"/>
    <property type="match status" value="1"/>
</dbReference>
<dbReference type="GO" id="GO:0110154">
    <property type="term" value="P:RNA decapping"/>
    <property type="evidence" value="ECO:0007669"/>
    <property type="project" value="TreeGrafter"/>
</dbReference>
<accession>V2QC93</accession>
<dbReference type="RefSeq" id="WP_023275970.1">
    <property type="nucleotide sequence ID" value="NZ_CP097562.1"/>
</dbReference>
<dbReference type="PRINTS" id="PR00114">
    <property type="entry name" value="STPHPHTASE"/>
</dbReference>
<dbReference type="InterPro" id="IPR029052">
    <property type="entry name" value="Metallo-depent_PP-like"/>
</dbReference>
<dbReference type="OrthoDB" id="9805698at2"/>
<name>V2QC93_9BACT</name>
<reference evidence="1" key="2">
    <citation type="submission" date="2022-05" db="EMBL/GenBank/DDBJ databases">
        <authorList>
            <person name="Proctor A.L."/>
            <person name="Phillips G.J."/>
            <person name="Wannemuehler M.J."/>
        </authorList>
    </citation>
    <scope>NUCLEOTIDE SEQUENCE</scope>
    <source>
        <strain evidence="1">ASF457</strain>
    </source>
</reference>
<dbReference type="InterPro" id="IPR019039">
    <property type="entry name" value="T4-Rnl1-like_N"/>
</dbReference>
<dbReference type="AlphaFoldDB" id="V2QC93"/>
<reference evidence="1" key="3">
    <citation type="submission" date="2022-06" db="EMBL/GenBank/DDBJ databases">
        <title>Resources to Facilitate Use of the Altered Schaedler Flora (ASF) Mouse Model to Study Microbiome Function.</title>
        <authorList>
            <person name="Proctor A."/>
            <person name="Parvinroo S."/>
            <person name="Richie T."/>
            <person name="Jia X."/>
            <person name="Lee S.T.M."/>
            <person name="Karp P.D."/>
            <person name="Paley S."/>
            <person name="Kostic A.D."/>
            <person name="Pierre J.F."/>
            <person name="Wannemuehler M.J."/>
            <person name="Phillips G.J."/>
        </authorList>
    </citation>
    <scope>NUCLEOTIDE SEQUENCE</scope>
    <source>
        <strain evidence="1">ASF457</strain>
    </source>
</reference>
<dbReference type="Gene3D" id="3.40.50.300">
    <property type="entry name" value="P-loop containing nucleotide triphosphate hydrolases"/>
    <property type="match status" value="1"/>
</dbReference>
<dbReference type="Proteomes" id="UP000017429">
    <property type="component" value="Chromosome"/>
</dbReference>
<keyword evidence="2" id="KW-1185">Reference proteome</keyword>
<dbReference type="PANTHER" id="PTHR42850">
    <property type="entry name" value="METALLOPHOSPHOESTERASE"/>
    <property type="match status" value="1"/>
</dbReference>
<dbReference type="EMBL" id="CP097562">
    <property type="protein sequence ID" value="USF24598.1"/>
    <property type="molecule type" value="Genomic_DNA"/>
</dbReference>
<organism evidence="1 2">
    <name type="scientific">Mucispirillum schaedleri ASF457</name>
    <dbReference type="NCBI Taxonomy" id="1379858"/>
    <lineage>
        <taxon>Bacteria</taxon>
        <taxon>Pseudomonadati</taxon>
        <taxon>Deferribacterota</taxon>
        <taxon>Deferribacteres</taxon>
        <taxon>Deferribacterales</taxon>
        <taxon>Mucispirillaceae</taxon>
        <taxon>Mucispirillum</taxon>
    </lineage>
</organism>
<sequence length="716" mass="84711">MQILFMLTGIPGSGKSYDIKRLNLEHLTISADTLRIMNGTLFPYIDKSSNIDSFYDSIVFEQLMQMLENRMIYGQTTILDTTGLYNINNILDMAKAYRYRVVYVVYDKYSIDECYNNIRSRKYNNSISYDVLIKYQARLIEFKKKHKDYETDLYSAVAKWDTFYLQQETFKQYEDITVIPDIHGSYTVFSKFLEDNDMLQDTKKAYIFLGDYIDRGENNVSMIEALIWLASLKNVYLIMGNHDLRLFYWAFDKPYGGNNFKKTIEEIEKKKSEKEIENMKKSIRKISNTVKDYIYFEFNGQKYFLNHAGIEYMDNHFPACFLNGKKTYGYKEDNDTYESYIKVAGIWQANHPDIIQIFGHRNCFPDKLENGIKINDNAYCLECNIEYGDPLIVFSLKDKAVKMYDNPAKKNKKIENNLKNIIQEKEFKEHNIKSINFTRNVFHKRIWNDITIKARGLYKYIDSSEIAGRGYIKFFNIGEKEDTKIENWVKDIEYPVYVYKKYNGFLGIVFYNKTTKDLEYATKSIAYGKKYNRYIEELLNNEQKEYIKEISKKHNVTFLFECIHIKDNEHPIKAEKSEIVLLDIVENSEDLVYKNGLAGNLFNKKELLDTIYNEEDLLKTAEYYNNSLDMDIEGVVLQDKNNKMLKIKTIFYKTKKLLRSLSYSNNIKVVENPYYTVTARSLAFLAAKDLIRNNNLDKWNDITLNDLKEYYKTLKL</sequence>
<dbReference type="Pfam" id="PF09511">
    <property type="entry name" value="RNA_lig_T4_1"/>
    <property type="match status" value="1"/>
</dbReference>
<proteinExistence type="predicted"/>
<dbReference type="eggNOG" id="COG4639">
    <property type="taxonomic scope" value="Bacteria"/>
</dbReference>
<dbReference type="Gene3D" id="3.60.21.10">
    <property type="match status" value="1"/>
</dbReference>
<dbReference type="InterPro" id="IPR050126">
    <property type="entry name" value="Ap4A_hydrolase"/>
</dbReference>